<gene>
    <name evidence="1" type="ORF">SAMN02927937_01613</name>
</gene>
<name>A0A1H6L1J4_9FLAO</name>
<organism evidence="1 2">
    <name type="scientific">Paenimyroides marinum</name>
    <dbReference type="NCBI Taxonomy" id="1159016"/>
    <lineage>
        <taxon>Bacteria</taxon>
        <taxon>Pseudomonadati</taxon>
        <taxon>Bacteroidota</taxon>
        <taxon>Flavobacteriia</taxon>
        <taxon>Flavobacteriales</taxon>
        <taxon>Flavobacteriaceae</taxon>
        <taxon>Paenimyroides</taxon>
    </lineage>
</organism>
<reference evidence="1 2" key="1">
    <citation type="submission" date="2016-10" db="EMBL/GenBank/DDBJ databases">
        <authorList>
            <person name="de Groot N.N."/>
        </authorList>
    </citation>
    <scope>NUCLEOTIDE SEQUENCE [LARGE SCALE GENOMIC DNA]</scope>
    <source>
        <strain evidence="1 2">CGMCC 1.10825</strain>
    </source>
</reference>
<dbReference type="AlphaFoldDB" id="A0A1H6L1J4"/>
<sequence length="377" mass="44243">MAKITTFRKFLIAINVLFLINTISAQEYTINFNVNINEDEIKDIASIWHDYLRSNSKEHWKKEEVKALENFNVQNMPSILNPPLLDWKLNNRILSISNISDNKYILKSAFFNNDLEIFAVTNVIVEKINNEFNLSNYIYEYTKDWDIKERAHIKYIYTATFKVKSAEKFYKNLCEVFNIEPELITYFIAEDCDDIYTMLGYDFFISKGMGTECGYFESKNNFVFATKKGGANHYHEITHFINTFYPKANDLLLTGLSAYISGNKAHFGKPLKYHIDRVGNYLKTNKEVDLSNPFDFYFMDKETNPQYVIGALLCDIIIEKKGREGLLRVFENYGTDEELLNYLNKEILNDNESLNDVLRERIHTFSTNKKFKNRLGF</sequence>
<dbReference type="EMBL" id="FNXE01000020">
    <property type="protein sequence ID" value="SEH82100.1"/>
    <property type="molecule type" value="Genomic_DNA"/>
</dbReference>
<evidence type="ECO:0000313" key="1">
    <source>
        <dbReference type="EMBL" id="SEH82100.1"/>
    </source>
</evidence>
<dbReference type="OrthoDB" id="788362at2"/>
<proteinExistence type="predicted"/>
<dbReference type="RefSeq" id="WP_091098767.1">
    <property type="nucleotide sequence ID" value="NZ_FNXE01000020.1"/>
</dbReference>
<dbReference type="STRING" id="1159016.SAMN02927937_01613"/>
<accession>A0A1H6L1J4</accession>
<dbReference type="Proteomes" id="UP000199634">
    <property type="component" value="Unassembled WGS sequence"/>
</dbReference>
<protein>
    <submittedName>
        <fullName evidence="1">Uncharacterized protein</fullName>
    </submittedName>
</protein>
<evidence type="ECO:0000313" key="2">
    <source>
        <dbReference type="Proteomes" id="UP000199634"/>
    </source>
</evidence>
<keyword evidence="2" id="KW-1185">Reference proteome</keyword>